<dbReference type="InterPro" id="IPR005467">
    <property type="entry name" value="His_kinase_dom"/>
</dbReference>
<protein>
    <recommendedName>
        <fullName evidence="3">histidine kinase</fullName>
        <ecNumber evidence="3">2.7.13.3</ecNumber>
    </recommendedName>
</protein>
<evidence type="ECO:0000259" key="10">
    <source>
        <dbReference type="PROSITE" id="PS50109"/>
    </source>
</evidence>
<evidence type="ECO:0000256" key="9">
    <source>
        <dbReference type="SAM" id="Phobius"/>
    </source>
</evidence>
<dbReference type="AlphaFoldDB" id="A0AAW9SDW6"/>
<keyword evidence="6 12" id="KW-0418">Kinase</keyword>
<dbReference type="SUPFAM" id="SSF158472">
    <property type="entry name" value="HAMP domain-like"/>
    <property type="match status" value="1"/>
</dbReference>
<keyword evidence="8 9" id="KW-0472">Membrane</keyword>
<reference evidence="12 13" key="1">
    <citation type="submission" date="2024-04" db="EMBL/GenBank/DDBJ databases">
        <title>Novel genus in family Flammeovirgaceae.</title>
        <authorList>
            <person name="Nguyen T.H."/>
            <person name="Vuong T.Q."/>
            <person name="Le H."/>
            <person name="Kim S.-G."/>
        </authorList>
    </citation>
    <scope>NUCLEOTIDE SEQUENCE [LARGE SCALE GENOMIC DNA]</scope>
    <source>
        <strain evidence="12 13">JCM 23209</strain>
    </source>
</reference>
<keyword evidence="13" id="KW-1185">Reference proteome</keyword>
<dbReference type="PANTHER" id="PTHR43711:SF1">
    <property type="entry name" value="HISTIDINE KINASE 1"/>
    <property type="match status" value="1"/>
</dbReference>
<keyword evidence="9" id="KW-0812">Transmembrane</keyword>
<dbReference type="SMART" id="SM00388">
    <property type="entry name" value="HisKA"/>
    <property type="match status" value="1"/>
</dbReference>
<dbReference type="EMBL" id="JBDKWZ010000014">
    <property type="protein sequence ID" value="MEN7550534.1"/>
    <property type="molecule type" value="Genomic_DNA"/>
</dbReference>
<evidence type="ECO:0000256" key="3">
    <source>
        <dbReference type="ARBA" id="ARBA00012438"/>
    </source>
</evidence>
<dbReference type="CDD" id="cd06225">
    <property type="entry name" value="HAMP"/>
    <property type="match status" value="1"/>
</dbReference>
<feature type="transmembrane region" description="Helical" evidence="9">
    <location>
        <begin position="203"/>
        <end position="226"/>
    </location>
</feature>
<dbReference type="InterPro" id="IPR003660">
    <property type="entry name" value="HAMP_dom"/>
</dbReference>
<feature type="domain" description="HAMP" evidence="11">
    <location>
        <begin position="224"/>
        <end position="276"/>
    </location>
</feature>
<dbReference type="InterPro" id="IPR050736">
    <property type="entry name" value="Sensor_HK_Regulatory"/>
</dbReference>
<evidence type="ECO:0000256" key="4">
    <source>
        <dbReference type="ARBA" id="ARBA00022553"/>
    </source>
</evidence>
<evidence type="ECO:0000259" key="11">
    <source>
        <dbReference type="PROSITE" id="PS50885"/>
    </source>
</evidence>
<dbReference type="CDD" id="cd00082">
    <property type="entry name" value="HisKA"/>
    <property type="match status" value="1"/>
</dbReference>
<dbReference type="EC" id="2.7.13.3" evidence="3"/>
<comment type="subcellular location">
    <subcellularLocation>
        <location evidence="2">Membrane</location>
    </subcellularLocation>
</comment>
<evidence type="ECO:0000256" key="7">
    <source>
        <dbReference type="ARBA" id="ARBA00023012"/>
    </source>
</evidence>
<keyword evidence="5" id="KW-0808">Transferase</keyword>
<dbReference type="GO" id="GO:0000155">
    <property type="term" value="F:phosphorelay sensor kinase activity"/>
    <property type="evidence" value="ECO:0007669"/>
    <property type="project" value="InterPro"/>
</dbReference>
<dbReference type="SUPFAM" id="SSF47384">
    <property type="entry name" value="Homodimeric domain of signal transducing histidine kinase"/>
    <property type="match status" value="1"/>
</dbReference>
<name>A0AAW9SDW6_9BACT</name>
<evidence type="ECO:0000256" key="5">
    <source>
        <dbReference type="ARBA" id="ARBA00022679"/>
    </source>
</evidence>
<dbReference type="Pfam" id="PF02518">
    <property type="entry name" value="HATPase_c"/>
    <property type="match status" value="1"/>
</dbReference>
<evidence type="ECO:0000256" key="8">
    <source>
        <dbReference type="ARBA" id="ARBA00023136"/>
    </source>
</evidence>
<keyword evidence="9" id="KW-1133">Transmembrane helix</keyword>
<sequence>MTIHHSGSALENSRFGGSITNRLLIKLSVIFLMLIVLVGIAYMLITVYFSNKYYNETTQQLNAEVASHLINEKFQNASPFLEDGSVNKPLFGDIMHDMMAVNRGIEVYLLDKEGVVLYSVVLSHDGPDDPLAKVDLAPVRSFIQNDGKSYVLGDNPRKPEEKTIFSAAHFTDQGQEGYIYIVLASKEFENVTKSLLASYYIRLGLGASLLTVLFAGGIGLLAIWYLTKNLREIIFAVQRFKEGDLTSRIPNAAQTDLSVLATTYNEMADTIVRNIEQLQSVDKLRKELIANVSHDLRTPLAIMQGYIETLQIKGEQLHKQEKEKYLQIIRGSAEKLARLVSQLFEYSKLEAKQIEPQKEPFQITELALDNYYKYQVLAKNKGVRLELDVKDKTPLVFADIGLVDRVIQNLMDNALKFTPEGGTVTLQIKPTKSTIEIIVKDTGPGIPEVEQSYIFERYRKSSPTKEINSGAGLGLAIVKKILEIHDSTIKVISAPEQGTAFTFWLPVYEEDVSLT</sequence>
<comment type="caution">
    <text evidence="12">The sequence shown here is derived from an EMBL/GenBank/DDBJ whole genome shotgun (WGS) entry which is preliminary data.</text>
</comment>
<dbReference type="FunFam" id="3.30.565.10:FF:000006">
    <property type="entry name" value="Sensor histidine kinase WalK"/>
    <property type="match status" value="1"/>
</dbReference>
<dbReference type="Proteomes" id="UP001403385">
    <property type="component" value="Unassembled WGS sequence"/>
</dbReference>
<dbReference type="RefSeq" id="WP_346823317.1">
    <property type="nucleotide sequence ID" value="NZ_JBDKWZ010000014.1"/>
</dbReference>
<evidence type="ECO:0000313" key="13">
    <source>
        <dbReference type="Proteomes" id="UP001403385"/>
    </source>
</evidence>
<dbReference type="Gene3D" id="6.10.340.10">
    <property type="match status" value="1"/>
</dbReference>
<dbReference type="InterPro" id="IPR003594">
    <property type="entry name" value="HATPase_dom"/>
</dbReference>
<dbReference type="Gene3D" id="3.30.565.10">
    <property type="entry name" value="Histidine kinase-like ATPase, C-terminal domain"/>
    <property type="match status" value="1"/>
</dbReference>
<dbReference type="InterPro" id="IPR004358">
    <property type="entry name" value="Sig_transdc_His_kin-like_C"/>
</dbReference>
<keyword evidence="7" id="KW-0902">Two-component regulatory system</keyword>
<feature type="domain" description="Histidine kinase" evidence="10">
    <location>
        <begin position="291"/>
        <end position="509"/>
    </location>
</feature>
<evidence type="ECO:0000256" key="1">
    <source>
        <dbReference type="ARBA" id="ARBA00000085"/>
    </source>
</evidence>
<dbReference type="InterPro" id="IPR036097">
    <property type="entry name" value="HisK_dim/P_sf"/>
</dbReference>
<dbReference type="Pfam" id="PF00512">
    <property type="entry name" value="HisKA"/>
    <property type="match status" value="1"/>
</dbReference>
<evidence type="ECO:0000256" key="2">
    <source>
        <dbReference type="ARBA" id="ARBA00004370"/>
    </source>
</evidence>
<dbReference type="CDD" id="cd00075">
    <property type="entry name" value="HATPase"/>
    <property type="match status" value="1"/>
</dbReference>
<dbReference type="InterPro" id="IPR036890">
    <property type="entry name" value="HATPase_C_sf"/>
</dbReference>
<dbReference type="GO" id="GO:0016020">
    <property type="term" value="C:membrane"/>
    <property type="evidence" value="ECO:0007669"/>
    <property type="project" value="UniProtKB-SubCell"/>
</dbReference>
<keyword evidence="4" id="KW-0597">Phosphoprotein</keyword>
<dbReference type="SUPFAM" id="SSF55874">
    <property type="entry name" value="ATPase domain of HSP90 chaperone/DNA topoisomerase II/histidine kinase"/>
    <property type="match status" value="1"/>
</dbReference>
<evidence type="ECO:0000256" key="6">
    <source>
        <dbReference type="ARBA" id="ARBA00022777"/>
    </source>
</evidence>
<dbReference type="PRINTS" id="PR00344">
    <property type="entry name" value="BCTRLSENSOR"/>
</dbReference>
<dbReference type="FunFam" id="1.10.287.130:FF:000001">
    <property type="entry name" value="Two-component sensor histidine kinase"/>
    <property type="match status" value="1"/>
</dbReference>
<dbReference type="PANTHER" id="PTHR43711">
    <property type="entry name" value="TWO-COMPONENT HISTIDINE KINASE"/>
    <property type="match status" value="1"/>
</dbReference>
<dbReference type="PROSITE" id="PS50885">
    <property type="entry name" value="HAMP"/>
    <property type="match status" value="1"/>
</dbReference>
<dbReference type="SMART" id="SM00387">
    <property type="entry name" value="HATPase_c"/>
    <property type="match status" value="1"/>
</dbReference>
<evidence type="ECO:0000313" key="12">
    <source>
        <dbReference type="EMBL" id="MEN7550534.1"/>
    </source>
</evidence>
<accession>A0AAW9SDW6</accession>
<organism evidence="12 13">
    <name type="scientific">Rapidithrix thailandica</name>
    <dbReference type="NCBI Taxonomy" id="413964"/>
    <lineage>
        <taxon>Bacteria</taxon>
        <taxon>Pseudomonadati</taxon>
        <taxon>Bacteroidota</taxon>
        <taxon>Cytophagia</taxon>
        <taxon>Cytophagales</taxon>
        <taxon>Flammeovirgaceae</taxon>
        <taxon>Rapidithrix</taxon>
    </lineage>
</organism>
<feature type="transmembrane region" description="Helical" evidence="9">
    <location>
        <begin position="23"/>
        <end position="45"/>
    </location>
</feature>
<dbReference type="InterPro" id="IPR003661">
    <property type="entry name" value="HisK_dim/P_dom"/>
</dbReference>
<gene>
    <name evidence="12" type="ORF">AAG747_21620</name>
</gene>
<dbReference type="Gene3D" id="1.10.287.130">
    <property type="match status" value="1"/>
</dbReference>
<comment type="catalytic activity">
    <reaction evidence="1">
        <text>ATP + protein L-histidine = ADP + protein N-phospho-L-histidine.</text>
        <dbReference type="EC" id="2.7.13.3"/>
    </reaction>
</comment>
<proteinExistence type="predicted"/>
<dbReference type="Pfam" id="PF00672">
    <property type="entry name" value="HAMP"/>
    <property type="match status" value="1"/>
</dbReference>
<dbReference type="PROSITE" id="PS50109">
    <property type="entry name" value="HIS_KIN"/>
    <property type="match status" value="1"/>
</dbReference>
<dbReference type="SMART" id="SM00304">
    <property type="entry name" value="HAMP"/>
    <property type="match status" value="1"/>
</dbReference>